<dbReference type="SUPFAM" id="SSF53822">
    <property type="entry name" value="Periplasmic binding protein-like I"/>
    <property type="match status" value="1"/>
</dbReference>
<dbReference type="Proteomes" id="UP001365781">
    <property type="component" value="Unassembled WGS sequence"/>
</dbReference>
<protein>
    <submittedName>
        <fullName evidence="5">Branched-chain amino acid ABC transporter substrate-binding protein</fullName>
    </submittedName>
</protein>
<dbReference type="PANTHER" id="PTHR47151">
    <property type="entry name" value="LEU/ILE/VAL-BINDING ABC TRANSPORTER SUBUNIT"/>
    <property type="match status" value="1"/>
</dbReference>
<evidence type="ECO:0000313" key="6">
    <source>
        <dbReference type="Proteomes" id="UP001365781"/>
    </source>
</evidence>
<dbReference type="InterPro" id="IPR028082">
    <property type="entry name" value="Peripla_BP_I"/>
</dbReference>
<accession>A0ABU8G8D7</accession>
<evidence type="ECO:0000256" key="3">
    <source>
        <dbReference type="SAM" id="MobiDB-lite"/>
    </source>
</evidence>
<dbReference type="CDD" id="cd06342">
    <property type="entry name" value="PBP1_ABC_LIVBP-like"/>
    <property type="match status" value="1"/>
</dbReference>
<keyword evidence="2" id="KW-0732">Signal</keyword>
<keyword evidence="6" id="KW-1185">Reference proteome</keyword>
<proteinExistence type="inferred from homology"/>
<feature type="domain" description="Leucine-binding protein" evidence="4">
    <location>
        <begin position="342"/>
        <end position="665"/>
    </location>
</feature>
<evidence type="ECO:0000259" key="4">
    <source>
        <dbReference type="Pfam" id="PF13458"/>
    </source>
</evidence>
<feature type="region of interest" description="Disordered" evidence="3">
    <location>
        <begin position="1"/>
        <end position="203"/>
    </location>
</feature>
<comment type="caution">
    <text evidence="5">The sequence shown here is derived from an EMBL/GenBank/DDBJ whole genome shotgun (WGS) entry which is preliminary data.</text>
</comment>
<feature type="compositionally biased region" description="Low complexity" evidence="3">
    <location>
        <begin position="59"/>
        <end position="125"/>
    </location>
</feature>
<organism evidence="5 6">
    <name type="scientific">Streptomyces brasiliscabiei</name>
    <dbReference type="NCBI Taxonomy" id="2736302"/>
    <lineage>
        <taxon>Bacteria</taxon>
        <taxon>Bacillati</taxon>
        <taxon>Actinomycetota</taxon>
        <taxon>Actinomycetes</taxon>
        <taxon>Kitasatosporales</taxon>
        <taxon>Streptomycetaceae</taxon>
        <taxon>Streptomyces</taxon>
    </lineage>
</organism>
<sequence>MEELVRELLPGELAGGAAGEGPSPRGAGEGSAAADTAGASAPTATAEALLSGAAPEGSAAADTGGPAAPTATAEAVVSGAASKSSAAAGTAAPAAPAEAARGAGPGESAEAAAPGGDAVAPDAGSRAASAGTPADILDPGDGDGGGDGADAGAQAAAGTDVGAETEARLDDTPGAEADAPAHSEADAVADEPVGGDGGSTASWLPEEVVRLIARRSTEALALPDIDRTEVAAGVTAGASPDATPVDATPTDAVPGGGSPHGAGPQSSGSGADTASPAPGAGDTVSTAGAADAPARRRVLLAGAAGAVLVAGGAATWWALGRDSGSGGGKPAAASRRPAHIVALHGDLSGGQRDTGRAQERGLRLAVAEFNARRDAPFQVDVRAVDDAGDPAESARLAKRLAGDPAVLAVIGPTTDATAQSALAEYDAAFVPVLGVSPGAIGLSVQGFRTFLNTRLPDSVISVYLDAVLRGAHPRRVGVVVDRAADNYGWEISSTLSKQLNTAGQPYIPRVVSTMRSGFEEVVDDLLAADTDSFAFAGLPDRAASFARTLRERGFSGARAGGPALLDPRFLTAAKEDADGWTIIAPIIDPTGVPAAKAFVAAYRKRWREAPPRYAVESYDTASLVLTSLAGLPAKGRTREDLFAALLAAKYEGITRTYAFQEKNGLPAIDGTGGHLWRVEDGAFVYGGPAPLTA</sequence>
<feature type="compositionally biased region" description="Low complexity" evidence="3">
    <location>
        <begin position="20"/>
        <end position="48"/>
    </location>
</feature>
<dbReference type="InterPro" id="IPR028081">
    <property type="entry name" value="Leu-bd"/>
</dbReference>
<comment type="similarity">
    <text evidence="1">Belongs to the leucine-binding protein family.</text>
</comment>
<dbReference type="Gene3D" id="3.40.50.2300">
    <property type="match status" value="2"/>
</dbReference>
<feature type="region of interest" description="Disordered" evidence="3">
    <location>
        <begin position="235"/>
        <end position="288"/>
    </location>
</feature>
<gene>
    <name evidence="5" type="ORF">WB403_09775</name>
</gene>
<dbReference type="Pfam" id="PF13458">
    <property type="entry name" value="Peripla_BP_6"/>
    <property type="match status" value="1"/>
</dbReference>
<evidence type="ECO:0000256" key="1">
    <source>
        <dbReference type="ARBA" id="ARBA00010062"/>
    </source>
</evidence>
<reference evidence="5 6" key="1">
    <citation type="submission" date="2024-03" db="EMBL/GenBank/DDBJ databases">
        <title>First Report of Pectobacterium brasiliscabiei causing potato scab in china.</title>
        <authorList>
            <person name="Handique U."/>
        </authorList>
    </citation>
    <scope>NUCLEOTIDE SEQUENCE [LARGE SCALE GENOMIC DNA]</scope>
    <source>
        <strain evidence="5 6">ZRIMU1503</strain>
    </source>
</reference>
<evidence type="ECO:0000313" key="5">
    <source>
        <dbReference type="EMBL" id="MEI5609455.1"/>
    </source>
</evidence>
<dbReference type="PANTHER" id="PTHR47151:SF2">
    <property type="entry name" value="AMINO ACID BINDING PROTEIN"/>
    <property type="match status" value="1"/>
</dbReference>
<evidence type="ECO:0000256" key="2">
    <source>
        <dbReference type="ARBA" id="ARBA00022729"/>
    </source>
</evidence>
<feature type="compositionally biased region" description="Low complexity" evidence="3">
    <location>
        <begin position="150"/>
        <end position="162"/>
    </location>
</feature>
<name>A0ABU8G8D7_9ACTN</name>
<dbReference type="EMBL" id="JBBAYM010000005">
    <property type="protein sequence ID" value="MEI5609455.1"/>
    <property type="molecule type" value="Genomic_DNA"/>
</dbReference>